<name>A0ABM8QSZ8_9BURK</name>
<reference evidence="2 3" key="1">
    <citation type="submission" date="2021-02" db="EMBL/GenBank/DDBJ databases">
        <authorList>
            <person name="Vanwijnsberghe S."/>
        </authorList>
    </citation>
    <scope>NUCLEOTIDE SEQUENCE [LARGE SCALE GENOMIC DNA]</scope>
    <source>
        <strain evidence="2 3">LMG 31837</strain>
    </source>
</reference>
<dbReference type="RefSeq" id="WP_211610169.1">
    <property type="nucleotide sequence ID" value="NZ_CAJNBK010000002.1"/>
</dbReference>
<protein>
    <recommendedName>
        <fullName evidence="4">WD40-like Beta Propeller Repeat</fullName>
    </recommendedName>
</protein>
<proteinExistence type="predicted"/>
<dbReference type="Pfam" id="PF07676">
    <property type="entry name" value="PD40"/>
    <property type="match status" value="1"/>
</dbReference>
<dbReference type="Proteomes" id="UP000672526">
    <property type="component" value="Unassembled WGS sequence"/>
</dbReference>
<evidence type="ECO:0000313" key="2">
    <source>
        <dbReference type="EMBL" id="CAE6713834.1"/>
    </source>
</evidence>
<dbReference type="InterPro" id="IPR011659">
    <property type="entry name" value="WD40"/>
</dbReference>
<evidence type="ECO:0008006" key="4">
    <source>
        <dbReference type="Google" id="ProtNLM"/>
    </source>
</evidence>
<organism evidence="2 3">
    <name type="scientific">Paraburkholderia haematera</name>
    <dbReference type="NCBI Taxonomy" id="2793077"/>
    <lineage>
        <taxon>Bacteria</taxon>
        <taxon>Pseudomonadati</taxon>
        <taxon>Pseudomonadota</taxon>
        <taxon>Betaproteobacteria</taxon>
        <taxon>Burkholderiales</taxon>
        <taxon>Burkholderiaceae</taxon>
        <taxon>Paraburkholderia</taxon>
    </lineage>
</organism>
<comment type="caution">
    <text evidence="2">The sequence shown here is derived from an EMBL/GenBank/DDBJ whole genome shotgun (WGS) entry which is preliminary data.</text>
</comment>
<evidence type="ECO:0000313" key="3">
    <source>
        <dbReference type="Proteomes" id="UP000672526"/>
    </source>
</evidence>
<feature type="chain" id="PRO_5046928875" description="WD40-like Beta Propeller Repeat" evidence="1">
    <location>
        <begin position="20"/>
        <end position="218"/>
    </location>
</feature>
<dbReference type="InterPro" id="IPR011042">
    <property type="entry name" value="6-blade_b-propeller_TolB-like"/>
</dbReference>
<dbReference type="SUPFAM" id="SSF69304">
    <property type="entry name" value="Tricorn protease N-terminal domain"/>
    <property type="match status" value="1"/>
</dbReference>
<dbReference type="Gene3D" id="2.120.10.30">
    <property type="entry name" value="TolB, C-terminal domain"/>
    <property type="match status" value="1"/>
</dbReference>
<keyword evidence="3" id="KW-1185">Reference proteome</keyword>
<gene>
    <name evidence="2" type="ORF">R69888_01277</name>
</gene>
<keyword evidence="1" id="KW-0732">Signal</keyword>
<dbReference type="EMBL" id="CAJNBK010000002">
    <property type="protein sequence ID" value="CAE6713834.1"/>
    <property type="molecule type" value="Genomic_DNA"/>
</dbReference>
<feature type="signal peptide" evidence="1">
    <location>
        <begin position="1"/>
        <end position="19"/>
    </location>
</feature>
<evidence type="ECO:0000256" key="1">
    <source>
        <dbReference type="SAM" id="SignalP"/>
    </source>
</evidence>
<accession>A0ABM8QSZ8</accession>
<sequence length="218" mass="22990">MKKTILAALVALAAASAHAQSVGVQWGNIVYASATGERTVLTDTGADASPVLSPDGRLVAFTRLRQGEQAESGDPQSGPLADVYVMRLADHHVTKIVSAAHSNDPTAELSGIRSLTFSVDGATLYFETPAWAVAGAIHAVPLHGGQRFVTDGNGFAVVRHGKYVGDLVVQKHRYMSGRGSWNPEVIVSAAGKDVRVLGEFGDDEYAVGRALRNVEAQQ</sequence>